<evidence type="ECO:0000256" key="9">
    <source>
        <dbReference type="ARBA" id="ARBA00023136"/>
    </source>
</evidence>
<evidence type="ECO:0000256" key="11">
    <source>
        <dbReference type="ARBA" id="ARBA00023225"/>
    </source>
</evidence>
<keyword evidence="4 12" id="KW-1003">Cell membrane</keyword>
<dbReference type="OrthoDB" id="9805111at2"/>
<evidence type="ECO:0000313" key="13">
    <source>
        <dbReference type="EMBL" id="SER06672.1"/>
    </source>
</evidence>
<keyword evidence="10" id="KW-0975">Bacterial flagellum</keyword>
<sequence length="225" mass="25144">MVINLIDVFSGTDPANLSTSVRLLLLLTILSLAPSILILMTSFTRIIIVLSFVRTSLATQQMPPNQVLVGLALFMTFFIMAPTFQEVNEQALQPLFNEEVTLEEAYDNASLPVKEFMAKHTRQKDLALFMNFASIEEPETVEDIPLTTLVPAYAISELKTAFQMGFMIFVPFLVIDMAVASVLMSMGMMMLPPVMISLPFKILLFVLVDGWYLITHSLLEGFLPL</sequence>
<keyword evidence="13" id="KW-0969">Cilium</keyword>
<dbReference type="RefSeq" id="WP_089737916.1">
    <property type="nucleotide sequence ID" value="NZ_FOGL01000001.1"/>
</dbReference>
<dbReference type="EMBL" id="FOGL01000001">
    <property type="protein sequence ID" value="SER06672.1"/>
    <property type="molecule type" value="Genomic_DNA"/>
</dbReference>
<dbReference type="AlphaFoldDB" id="A0A1H9L5B6"/>
<evidence type="ECO:0000256" key="1">
    <source>
        <dbReference type="ARBA" id="ARBA00006257"/>
    </source>
</evidence>
<dbReference type="InterPro" id="IPR005838">
    <property type="entry name" value="T3SS_IM_P"/>
</dbReference>
<keyword evidence="8 12" id="KW-1133">Transmembrane helix</keyword>
<comment type="similarity">
    <text evidence="1 12">Belongs to the FliP/MopC/SpaP family.</text>
</comment>
<comment type="function">
    <text evidence="12">Plays a role in the flagellum-specific transport system.</text>
</comment>
<dbReference type="GO" id="GO:0009425">
    <property type="term" value="C:bacterial-type flagellum basal body"/>
    <property type="evidence" value="ECO:0007669"/>
    <property type="project" value="UniProtKB-SubCell"/>
</dbReference>
<dbReference type="PROSITE" id="PS01060">
    <property type="entry name" value="FLIP_1"/>
    <property type="match status" value="1"/>
</dbReference>
<dbReference type="Proteomes" id="UP000199687">
    <property type="component" value="Unassembled WGS sequence"/>
</dbReference>
<feature type="transmembrane region" description="Helical" evidence="12">
    <location>
        <begin position="23"/>
        <end position="53"/>
    </location>
</feature>
<evidence type="ECO:0000256" key="6">
    <source>
        <dbReference type="ARBA" id="ARBA00022795"/>
    </source>
</evidence>
<keyword evidence="14" id="KW-1185">Reference proteome</keyword>
<dbReference type="NCBIfam" id="NF009438">
    <property type="entry name" value="PRK12797.1"/>
    <property type="match status" value="1"/>
</dbReference>
<gene>
    <name evidence="12" type="primary">fliP</name>
    <name evidence="13" type="ORF">SAMN04487944_101112</name>
</gene>
<keyword evidence="13" id="KW-0282">Flagellum</keyword>
<dbReference type="GO" id="GO:0005886">
    <property type="term" value="C:plasma membrane"/>
    <property type="evidence" value="ECO:0007669"/>
    <property type="project" value="UniProtKB-SubCell"/>
</dbReference>
<keyword evidence="7 12" id="KW-0653">Protein transport</keyword>
<reference evidence="13 14" key="1">
    <citation type="submission" date="2016-10" db="EMBL/GenBank/DDBJ databases">
        <authorList>
            <person name="de Groot N.N."/>
        </authorList>
    </citation>
    <scope>NUCLEOTIDE SEQUENCE [LARGE SCALE GENOMIC DNA]</scope>
    <source>
        <strain evidence="13 14">CGMCC 1.7727</strain>
    </source>
</reference>
<proteinExistence type="inferred from homology"/>
<keyword evidence="11 12" id="KW-1006">Bacterial flagellum protein export</keyword>
<organism evidence="13 14">
    <name type="scientific">Gracilibacillus ureilyticus</name>
    <dbReference type="NCBI Taxonomy" id="531814"/>
    <lineage>
        <taxon>Bacteria</taxon>
        <taxon>Bacillati</taxon>
        <taxon>Bacillota</taxon>
        <taxon>Bacilli</taxon>
        <taxon>Bacillales</taxon>
        <taxon>Bacillaceae</taxon>
        <taxon>Gracilibacillus</taxon>
    </lineage>
</organism>
<keyword evidence="13" id="KW-0966">Cell projection</keyword>
<protein>
    <recommendedName>
        <fullName evidence="2 12">Flagellar biosynthetic protein FliP</fullName>
    </recommendedName>
</protein>
<comment type="subcellular location">
    <subcellularLocation>
        <location evidence="12">Cell membrane</location>
        <topology evidence="12">Multi-pass membrane protein</topology>
    </subcellularLocation>
    <subcellularLocation>
        <location evidence="12">Bacterial flagellum basal body</location>
    </subcellularLocation>
</comment>
<dbReference type="PROSITE" id="PS01061">
    <property type="entry name" value="FLIP_2"/>
    <property type="match status" value="1"/>
</dbReference>
<feature type="transmembrane region" description="Helical" evidence="12">
    <location>
        <begin position="65"/>
        <end position="84"/>
    </location>
</feature>
<accession>A0A1H9L5B6</accession>
<evidence type="ECO:0000256" key="10">
    <source>
        <dbReference type="ARBA" id="ARBA00023143"/>
    </source>
</evidence>
<evidence type="ECO:0000256" key="8">
    <source>
        <dbReference type="ARBA" id="ARBA00022989"/>
    </source>
</evidence>
<dbReference type="PRINTS" id="PR00951">
    <property type="entry name" value="FLGBIOSNFLIP"/>
</dbReference>
<keyword evidence="9 12" id="KW-0472">Membrane</keyword>
<evidence type="ECO:0000256" key="12">
    <source>
        <dbReference type="RuleBase" id="RU362069"/>
    </source>
</evidence>
<keyword evidence="3 12" id="KW-0813">Transport</keyword>
<feature type="transmembrane region" description="Helical" evidence="12">
    <location>
        <begin position="166"/>
        <end position="186"/>
    </location>
</feature>
<dbReference type="GO" id="GO:0009306">
    <property type="term" value="P:protein secretion"/>
    <property type="evidence" value="ECO:0007669"/>
    <property type="project" value="UniProtKB-UniRule"/>
</dbReference>
<evidence type="ECO:0000256" key="5">
    <source>
        <dbReference type="ARBA" id="ARBA00022692"/>
    </source>
</evidence>
<evidence type="ECO:0000256" key="3">
    <source>
        <dbReference type="ARBA" id="ARBA00022448"/>
    </source>
</evidence>
<dbReference type="GO" id="GO:0044781">
    <property type="term" value="P:bacterial-type flagellum organization"/>
    <property type="evidence" value="ECO:0007669"/>
    <property type="project" value="UniProtKB-UniRule"/>
</dbReference>
<evidence type="ECO:0000313" key="14">
    <source>
        <dbReference type="Proteomes" id="UP000199687"/>
    </source>
</evidence>
<name>A0A1H9L5B6_9BACI</name>
<dbReference type="PRINTS" id="PR01302">
    <property type="entry name" value="TYPE3IMPPROT"/>
</dbReference>
<dbReference type="PANTHER" id="PTHR30587:SF0">
    <property type="entry name" value="FLAGELLAR BIOSYNTHETIC PROTEIN FLIP"/>
    <property type="match status" value="1"/>
</dbReference>
<dbReference type="PANTHER" id="PTHR30587">
    <property type="entry name" value="FLAGELLAR BIOSYNTHETIC PROTEIN FLIP"/>
    <property type="match status" value="1"/>
</dbReference>
<keyword evidence="6 12" id="KW-1005">Bacterial flagellum biogenesis</keyword>
<evidence type="ECO:0000256" key="4">
    <source>
        <dbReference type="ARBA" id="ARBA00022475"/>
    </source>
</evidence>
<dbReference type="Pfam" id="PF00813">
    <property type="entry name" value="FliP"/>
    <property type="match status" value="1"/>
</dbReference>
<evidence type="ECO:0000256" key="7">
    <source>
        <dbReference type="ARBA" id="ARBA00022927"/>
    </source>
</evidence>
<evidence type="ECO:0000256" key="2">
    <source>
        <dbReference type="ARBA" id="ARBA00021714"/>
    </source>
</evidence>
<dbReference type="NCBIfam" id="TIGR01103">
    <property type="entry name" value="fliP"/>
    <property type="match status" value="1"/>
</dbReference>
<dbReference type="STRING" id="531814.SAMN04487944_101112"/>
<dbReference type="InterPro" id="IPR005837">
    <property type="entry name" value="FliP"/>
</dbReference>
<keyword evidence="5 12" id="KW-0812">Transmembrane</keyword>
<feature type="transmembrane region" description="Helical" evidence="12">
    <location>
        <begin position="198"/>
        <end position="219"/>
    </location>
</feature>